<proteinExistence type="predicted"/>
<name>A0AAE1D4C9_9GAST</name>
<comment type="caution">
    <text evidence="2">The sequence shown here is derived from an EMBL/GenBank/DDBJ whole genome shotgun (WGS) entry which is preliminary data.</text>
</comment>
<dbReference type="AlphaFoldDB" id="A0AAE1D4C9"/>
<evidence type="ECO:0000313" key="3">
    <source>
        <dbReference type="Proteomes" id="UP001283361"/>
    </source>
</evidence>
<dbReference type="EMBL" id="JAWDGP010005438">
    <property type="protein sequence ID" value="KAK3756946.1"/>
    <property type="molecule type" value="Genomic_DNA"/>
</dbReference>
<dbReference type="Proteomes" id="UP001283361">
    <property type="component" value="Unassembled WGS sequence"/>
</dbReference>
<protein>
    <submittedName>
        <fullName evidence="2">Uncharacterized protein</fullName>
    </submittedName>
</protein>
<evidence type="ECO:0000313" key="2">
    <source>
        <dbReference type="EMBL" id="KAK3756946.1"/>
    </source>
</evidence>
<feature type="compositionally biased region" description="Basic and acidic residues" evidence="1">
    <location>
        <begin position="7"/>
        <end position="16"/>
    </location>
</feature>
<evidence type="ECO:0000256" key="1">
    <source>
        <dbReference type="SAM" id="MobiDB-lite"/>
    </source>
</evidence>
<gene>
    <name evidence="2" type="ORF">RRG08_049226</name>
</gene>
<organism evidence="2 3">
    <name type="scientific">Elysia crispata</name>
    <name type="common">lettuce slug</name>
    <dbReference type="NCBI Taxonomy" id="231223"/>
    <lineage>
        <taxon>Eukaryota</taxon>
        <taxon>Metazoa</taxon>
        <taxon>Spiralia</taxon>
        <taxon>Lophotrochozoa</taxon>
        <taxon>Mollusca</taxon>
        <taxon>Gastropoda</taxon>
        <taxon>Heterobranchia</taxon>
        <taxon>Euthyneura</taxon>
        <taxon>Panpulmonata</taxon>
        <taxon>Sacoglossa</taxon>
        <taxon>Placobranchoidea</taxon>
        <taxon>Plakobranchidae</taxon>
        <taxon>Elysia</taxon>
    </lineage>
</organism>
<feature type="region of interest" description="Disordered" evidence="1">
    <location>
        <begin position="1"/>
        <end position="31"/>
    </location>
</feature>
<feature type="region of interest" description="Disordered" evidence="1">
    <location>
        <begin position="48"/>
        <end position="70"/>
    </location>
</feature>
<sequence>MTGASRDTSRLSSAERDESDVTQPAGSPPYYRRVVAAELELFVQTLRRYENHDAPKRSSVGRTKKSTPTS</sequence>
<reference evidence="2" key="1">
    <citation type="journal article" date="2023" name="G3 (Bethesda)">
        <title>A reference genome for the long-term kleptoplast-retaining sea slug Elysia crispata morphotype clarki.</title>
        <authorList>
            <person name="Eastman K.E."/>
            <person name="Pendleton A.L."/>
            <person name="Shaikh M.A."/>
            <person name="Suttiyut T."/>
            <person name="Ogas R."/>
            <person name="Tomko P."/>
            <person name="Gavelis G."/>
            <person name="Widhalm J.R."/>
            <person name="Wisecaver J.H."/>
        </authorList>
    </citation>
    <scope>NUCLEOTIDE SEQUENCE</scope>
    <source>
        <strain evidence="2">ECLA1</strain>
    </source>
</reference>
<keyword evidence="3" id="KW-1185">Reference proteome</keyword>
<accession>A0AAE1D4C9</accession>